<gene>
    <name evidence="1" type="ORF">C2S53_002186</name>
</gene>
<comment type="caution">
    <text evidence="1">The sequence shown here is derived from an EMBL/GenBank/DDBJ whole genome shotgun (WGS) entry which is preliminary data.</text>
</comment>
<dbReference type="Proteomes" id="UP001190926">
    <property type="component" value="Unassembled WGS sequence"/>
</dbReference>
<dbReference type="EMBL" id="SDAM02000027">
    <property type="protein sequence ID" value="KAH6836024.1"/>
    <property type="molecule type" value="Genomic_DNA"/>
</dbReference>
<dbReference type="AlphaFoldDB" id="A0AAD4JLI3"/>
<protein>
    <submittedName>
        <fullName evidence="1">Uncharacterized protein</fullName>
    </submittedName>
</protein>
<evidence type="ECO:0000313" key="2">
    <source>
        <dbReference type="Proteomes" id="UP001190926"/>
    </source>
</evidence>
<name>A0AAD4JLI3_PERFH</name>
<keyword evidence="2" id="KW-1185">Reference proteome</keyword>
<evidence type="ECO:0000313" key="1">
    <source>
        <dbReference type="EMBL" id="KAH6836024.1"/>
    </source>
</evidence>
<accession>A0AAD4JLI3</accession>
<reference evidence="1 2" key="1">
    <citation type="journal article" date="2021" name="Nat. Commun.">
        <title>Incipient diploidization of the medicinal plant Perilla within 10,000 years.</title>
        <authorList>
            <person name="Zhang Y."/>
            <person name="Shen Q."/>
            <person name="Leng L."/>
            <person name="Zhang D."/>
            <person name="Chen S."/>
            <person name="Shi Y."/>
            <person name="Ning Z."/>
            <person name="Chen S."/>
        </authorList>
    </citation>
    <scope>NUCLEOTIDE SEQUENCE [LARGE SCALE GENOMIC DNA]</scope>
    <source>
        <strain evidence="2">cv. PC099</strain>
    </source>
</reference>
<sequence>MAKPSRYQAEFHDRYGIVIPYLQKFVFEDKEQFDYGPYYESDEDIYGVAEPHETILKYIKQIHDSFGFDVDCRAPSWFDGPFTPVNLAEAKHNMKKTYNDAMESAHFAIREINAETTSGKTYEFVELKKVVLTMNFLRLLTITVKEVDAGAVVRTIQAIVYYHFADGLELDQWRIKSDPKMLDACCCNLTFPFLPI</sequence>
<organism evidence="1 2">
    <name type="scientific">Perilla frutescens var. hirtella</name>
    <name type="common">Perilla citriodora</name>
    <name type="synonym">Perilla setoyensis</name>
    <dbReference type="NCBI Taxonomy" id="608512"/>
    <lineage>
        <taxon>Eukaryota</taxon>
        <taxon>Viridiplantae</taxon>
        <taxon>Streptophyta</taxon>
        <taxon>Embryophyta</taxon>
        <taxon>Tracheophyta</taxon>
        <taxon>Spermatophyta</taxon>
        <taxon>Magnoliopsida</taxon>
        <taxon>eudicotyledons</taxon>
        <taxon>Gunneridae</taxon>
        <taxon>Pentapetalae</taxon>
        <taxon>asterids</taxon>
        <taxon>lamiids</taxon>
        <taxon>Lamiales</taxon>
        <taxon>Lamiaceae</taxon>
        <taxon>Nepetoideae</taxon>
        <taxon>Elsholtzieae</taxon>
        <taxon>Perilla</taxon>
    </lineage>
</organism>
<proteinExistence type="predicted"/>